<feature type="region of interest" description="Disordered" evidence="3">
    <location>
        <begin position="700"/>
        <end position="721"/>
    </location>
</feature>
<protein>
    <submittedName>
        <fullName evidence="5">Germinal-center associated nuclear protein</fullName>
    </submittedName>
</protein>
<dbReference type="GO" id="GO:0003676">
    <property type="term" value="F:nucleic acid binding"/>
    <property type="evidence" value="ECO:0007669"/>
    <property type="project" value="InterPro"/>
</dbReference>
<dbReference type="Gene3D" id="1.25.40.990">
    <property type="match status" value="1"/>
</dbReference>
<comment type="caution">
    <text evidence="5">The sequence shown here is derived from an EMBL/GenBank/DDBJ whole genome shotgun (WGS) entry which is preliminary data.</text>
</comment>
<dbReference type="InterPro" id="IPR031907">
    <property type="entry name" value="MCM3AP_GANP"/>
</dbReference>
<dbReference type="EMBL" id="VIIS01000172">
    <property type="protein sequence ID" value="KAF0312412.1"/>
    <property type="molecule type" value="Genomic_DNA"/>
</dbReference>
<name>A0A6A4XDJ0_AMPAM</name>
<evidence type="ECO:0000259" key="4">
    <source>
        <dbReference type="PROSITE" id="PS50250"/>
    </source>
</evidence>
<proteinExistence type="inferred from homology"/>
<keyword evidence="2" id="KW-0175">Coiled coil</keyword>
<comment type="similarity">
    <text evidence="1">Belongs to the SAC3 family.</text>
</comment>
<dbReference type="PROSITE" id="PS50250">
    <property type="entry name" value="PCI"/>
    <property type="match status" value="1"/>
</dbReference>
<dbReference type="GO" id="GO:0070390">
    <property type="term" value="C:transcription export complex 2"/>
    <property type="evidence" value="ECO:0007669"/>
    <property type="project" value="TreeGrafter"/>
</dbReference>
<dbReference type="OrthoDB" id="21502at2759"/>
<gene>
    <name evidence="5" type="primary">Mcm3ap</name>
    <name evidence="5" type="ORF">FJT64_016824</name>
</gene>
<evidence type="ECO:0000313" key="5">
    <source>
        <dbReference type="EMBL" id="KAF0312412.1"/>
    </source>
</evidence>
<feature type="coiled-coil region" evidence="2">
    <location>
        <begin position="777"/>
        <end position="820"/>
    </location>
</feature>
<accession>A0A6A4XDJ0</accession>
<dbReference type="InterPro" id="IPR035979">
    <property type="entry name" value="RBD_domain_sf"/>
</dbReference>
<dbReference type="GO" id="GO:0006406">
    <property type="term" value="P:mRNA export from nucleus"/>
    <property type="evidence" value="ECO:0007669"/>
    <property type="project" value="TreeGrafter"/>
</dbReference>
<dbReference type="PANTHER" id="PTHR12436">
    <property type="entry name" value="80 KDA MCM3-ASSOCIATED PROTEIN"/>
    <property type="match status" value="1"/>
</dbReference>
<feature type="compositionally biased region" description="Pro residues" evidence="3">
    <location>
        <begin position="1405"/>
        <end position="1415"/>
    </location>
</feature>
<dbReference type="InterPro" id="IPR000717">
    <property type="entry name" value="PCI_dom"/>
</dbReference>
<dbReference type="GO" id="GO:0005737">
    <property type="term" value="C:cytoplasm"/>
    <property type="evidence" value="ECO:0007669"/>
    <property type="project" value="TreeGrafter"/>
</dbReference>
<dbReference type="Pfam" id="PF16769">
    <property type="entry name" value="MCM3AP_GANP"/>
    <property type="match status" value="1"/>
</dbReference>
<feature type="region of interest" description="Disordered" evidence="3">
    <location>
        <begin position="206"/>
        <end position="273"/>
    </location>
</feature>
<dbReference type="Gene3D" id="3.30.70.330">
    <property type="match status" value="1"/>
</dbReference>
<dbReference type="Pfam" id="PF03399">
    <property type="entry name" value="SAC3_GANP"/>
    <property type="match status" value="1"/>
</dbReference>
<reference evidence="5 6" key="1">
    <citation type="submission" date="2019-07" db="EMBL/GenBank/DDBJ databases">
        <title>Draft genome assembly of a fouling barnacle, Amphibalanus amphitrite (Darwin, 1854): The first reference genome for Thecostraca.</title>
        <authorList>
            <person name="Kim W."/>
        </authorList>
    </citation>
    <scope>NUCLEOTIDE SEQUENCE [LARGE SCALE GENOMIC DNA]</scope>
    <source>
        <strain evidence="5">SNU_AA5</strain>
        <tissue evidence="5">Soma without cirri and trophi</tissue>
    </source>
</reference>
<evidence type="ECO:0000256" key="1">
    <source>
        <dbReference type="ARBA" id="ARBA00038443"/>
    </source>
</evidence>
<dbReference type="InterPro" id="IPR045107">
    <property type="entry name" value="SAC3/GANP/THP3"/>
</dbReference>
<dbReference type="InterPro" id="IPR012677">
    <property type="entry name" value="Nucleotide-bd_a/b_plait_sf"/>
</dbReference>
<keyword evidence="6" id="KW-1185">Reference proteome</keyword>
<feature type="domain" description="PCI" evidence="4">
    <location>
        <begin position="478"/>
        <end position="648"/>
    </location>
</feature>
<feature type="compositionally biased region" description="Acidic residues" evidence="3">
    <location>
        <begin position="1"/>
        <end position="10"/>
    </location>
</feature>
<feature type="region of interest" description="Disordered" evidence="3">
    <location>
        <begin position="1399"/>
        <end position="1424"/>
    </location>
</feature>
<evidence type="ECO:0000256" key="2">
    <source>
        <dbReference type="SAM" id="Coils"/>
    </source>
</evidence>
<feature type="compositionally biased region" description="Low complexity" evidence="3">
    <location>
        <begin position="11"/>
        <end position="41"/>
    </location>
</feature>
<organism evidence="5 6">
    <name type="scientific">Amphibalanus amphitrite</name>
    <name type="common">Striped barnacle</name>
    <name type="synonym">Balanus amphitrite</name>
    <dbReference type="NCBI Taxonomy" id="1232801"/>
    <lineage>
        <taxon>Eukaryota</taxon>
        <taxon>Metazoa</taxon>
        <taxon>Ecdysozoa</taxon>
        <taxon>Arthropoda</taxon>
        <taxon>Crustacea</taxon>
        <taxon>Multicrustacea</taxon>
        <taxon>Cirripedia</taxon>
        <taxon>Thoracica</taxon>
        <taxon>Thoracicalcarea</taxon>
        <taxon>Balanomorpha</taxon>
        <taxon>Balanoidea</taxon>
        <taxon>Balanidae</taxon>
        <taxon>Amphibalaninae</taxon>
        <taxon>Amphibalanus</taxon>
    </lineage>
</organism>
<dbReference type="PANTHER" id="PTHR12436:SF3">
    <property type="entry name" value="GERMINAL-CENTER ASSOCIATED NUCLEAR PROTEIN"/>
    <property type="match status" value="1"/>
</dbReference>
<feature type="compositionally biased region" description="Basic and acidic residues" evidence="3">
    <location>
        <begin position="236"/>
        <end position="263"/>
    </location>
</feature>
<dbReference type="InterPro" id="IPR005062">
    <property type="entry name" value="SAC3/GANP/THP3_conserved"/>
</dbReference>
<evidence type="ECO:0000256" key="3">
    <source>
        <dbReference type="SAM" id="MobiDB-lite"/>
    </source>
</evidence>
<sequence>MESTDTDETDAAAPPSSRPAGAPGLFGKTASGADSAGSAPALFGKEGRSEPAAAPSSGRLRSVFTQPDGPAPTSKRRPATSLTEASRRSLARTGLFGKPPEARTVDKSPVTGPAGPRVQRLSSAEELQQVTSLLCTDVPEGNNDRTILTRHFSKFGQVVKVTCNKAKNTASIHFADHAAADAAKRRGARVHPKLPPMSLYFRRPVKSAAAEPARRRPPPLDDDVSDELRNMAGTSDTRDPPRRAELPPEPKPRRAEAPPEPKARRAPAAATATVPAPSAVPAAAAAPVAAVNVAELRAVLRQPAASASDRFRVLDARDKLQRAALRREGPARSGPLVGTCPDMCPEKERYMREEKHQISGQYERDRDRQGGFEMDHRLAVKQYSRSSADQEEPLPHELRTPAALLRTMDYLVTHVTDAETRDTGDWFHFIWDRTRGIRKDITQQQLTDQVSVGLVEKCARFHVHCAAALCELSRDMFDQKINNENLTKCLQTLKHMYHDLSLKGVRCEREAEFRAYDILLNLNQGDTLSDEVRESPEVQAALRLYVALSSNNYVRFFKLVRRAGYLASCLLQRYFNQVRTRALDVITRTYCPAKAVVEFPLAQLQEMLGFESEQECASALRQHGIESEEGTAFLERVQFQVPDTPPELRRCPTLIDAKRELSIGQAIQGGPLPADPLPSYRPHDSFDAHGVLRRTAWDAQDQGGVEPAAEAAPPPADDGERAAEAAAGQLVSEVVTEETRRQAEQLLAAAAAASQLCAQFFQATVDEVVKEMVRSVSQSELVEARRLEQEQRQLQEQRRREAEERRARELQEQERARRDQEMKDRLSSVLTETLIAEVCLDETADIAEQEMLTVQAKHSAVAAMHLRLWTEGADRLARRTAEEVLAECRRQRQALIQTLTEIDGSLCSLLLHDRLSTQPVSVAAVLSRSGRAAVLSGGHLLWKLAVPAPAGCPLTQWLLGKLDTDGGRTEELPDGVLQRVSVRLPGGGRLSVCVRQLEGRPAEAVGAAGLLLAYSGPESAGRLHHLLAELPREPLLPLAVLVEAGGQRAALAQLRLPERLAAGAVTTYRLFELLPGDGVQSGETVVSALEWLFAHRPAPPPLRAARLRHLAQDFLGVQVTRRLYTDLQARRNKKRVEQSPVAAVSLYNAAVRHLSAVLSSGSLPDLSWPPAELVELTEGVGTQRPESALPPPGWNRPERLLRIQQEVSALSLPPLDVDVDWSWTECCAKVLQYVGRLSDGAGDGTPALYRVRSLLRDRLQLLRRAAWPLDEDVGDQPLSASLPWTDIVQCCIEVRTDQLSGSEEVYYLPDELDNFRVPDVWTEYTSVGHTGECLTLDESVTIAKRSLDTSVDVSPAVKRRPERHSFGRPTLDVSTHIDRELNVSLDWEQRLRELVDEGDASGAMAPPPPPPPVHLTPPRTGRRASLERQLCQLRAQLSADRRHTEQLDRLLAAAAGGTELPPALVGSPE</sequence>
<dbReference type="Proteomes" id="UP000440578">
    <property type="component" value="Unassembled WGS sequence"/>
</dbReference>
<evidence type="ECO:0000313" key="6">
    <source>
        <dbReference type="Proteomes" id="UP000440578"/>
    </source>
</evidence>
<feature type="region of interest" description="Disordered" evidence="3">
    <location>
        <begin position="1"/>
        <end position="118"/>
    </location>
</feature>
<dbReference type="SUPFAM" id="SSF54928">
    <property type="entry name" value="RNA-binding domain, RBD"/>
    <property type="match status" value="1"/>
</dbReference>